<name>A0A5P8VQK1_9NOSO</name>
<protein>
    <submittedName>
        <fullName evidence="1">Uncharacterized protein</fullName>
    </submittedName>
</protein>
<evidence type="ECO:0000313" key="1">
    <source>
        <dbReference type="EMBL" id="QFS42541.1"/>
    </source>
</evidence>
<organism evidence="1 2">
    <name type="scientific">Nostoc sphaeroides CCNUC1</name>
    <dbReference type="NCBI Taxonomy" id="2653204"/>
    <lineage>
        <taxon>Bacteria</taxon>
        <taxon>Bacillati</taxon>
        <taxon>Cyanobacteriota</taxon>
        <taxon>Cyanophyceae</taxon>
        <taxon>Nostocales</taxon>
        <taxon>Nostocaceae</taxon>
        <taxon>Nostoc</taxon>
    </lineage>
</organism>
<keyword evidence="2" id="KW-1185">Reference proteome</keyword>
<gene>
    <name evidence="1" type="ORF">GXM_00014</name>
</gene>
<reference evidence="1 2" key="1">
    <citation type="submission" date="2019-10" db="EMBL/GenBank/DDBJ databases">
        <title>Genomic and transcriptomic insights into the perfect genentic adaptation of a filamentous nitrogen-fixing cyanobacterium to rice fields.</title>
        <authorList>
            <person name="Chen Z."/>
        </authorList>
    </citation>
    <scope>NUCLEOTIDE SEQUENCE [LARGE SCALE GENOMIC DNA]</scope>
    <source>
        <strain evidence="1">CCNUC1</strain>
    </source>
</reference>
<sequence length="44" mass="5149">MNERSQLVIKSSQKLSRLSMSDRQELSLALFSSLLMMVVFDCYY</sequence>
<dbReference type="AlphaFoldDB" id="A0A5P8VQK1"/>
<dbReference type="EMBL" id="CP045226">
    <property type="protein sequence ID" value="QFS42541.1"/>
    <property type="molecule type" value="Genomic_DNA"/>
</dbReference>
<proteinExistence type="predicted"/>
<dbReference type="KEGG" id="nsh:GXM_00014"/>
<dbReference type="Proteomes" id="UP000326678">
    <property type="component" value="Chromosome Gxm1"/>
</dbReference>
<accession>A0A5P8VQK1</accession>
<evidence type="ECO:0000313" key="2">
    <source>
        <dbReference type="Proteomes" id="UP000326678"/>
    </source>
</evidence>